<proteinExistence type="predicted"/>
<dbReference type="SUPFAM" id="SSF57850">
    <property type="entry name" value="RING/U-box"/>
    <property type="match status" value="1"/>
</dbReference>
<feature type="region of interest" description="Disordered" evidence="1">
    <location>
        <begin position="1"/>
        <end position="24"/>
    </location>
</feature>
<sequence>MPPRMAFSPPNGGGGIERGNRLGARPVVRQSQIYRERESGNAMKGIFGQDHLAWDTQNQQGAFQGQGVYDANSGQYTGGGGIPAFGGGGGGGFGGNGGGGIGGGSAGAGPSTGYYGQQQQHEKRASFAPGIGGAVRGGSTMAPEPEYPNPGSSASCDCCGEVAYRYYHCTDCREETGLFDLCTECCAAVYLQKGPPQLLAKAKQLQHPTHAFVHHTMQHVVPASG</sequence>
<protein>
    <submittedName>
        <fullName evidence="2">Uncharacterized protein</fullName>
    </submittedName>
</protein>
<feature type="region of interest" description="Disordered" evidence="1">
    <location>
        <begin position="128"/>
        <end position="147"/>
    </location>
</feature>
<organism evidence="2">
    <name type="scientific">Haptolina brevifila</name>
    <dbReference type="NCBI Taxonomy" id="156173"/>
    <lineage>
        <taxon>Eukaryota</taxon>
        <taxon>Haptista</taxon>
        <taxon>Haptophyta</taxon>
        <taxon>Prymnesiophyceae</taxon>
        <taxon>Prymnesiales</taxon>
        <taxon>Prymnesiaceae</taxon>
        <taxon>Haptolina</taxon>
    </lineage>
</organism>
<gene>
    <name evidence="2" type="ORF">CBRE1094_LOCUS19832</name>
</gene>
<name>A0A7S2DQZ0_9EUKA</name>
<evidence type="ECO:0000313" key="2">
    <source>
        <dbReference type="EMBL" id="CAD9461645.1"/>
    </source>
</evidence>
<accession>A0A7S2DQZ0</accession>
<dbReference type="AlphaFoldDB" id="A0A7S2DQZ0"/>
<dbReference type="EMBL" id="HBGU01036145">
    <property type="protein sequence ID" value="CAD9461645.1"/>
    <property type="molecule type" value="Transcribed_RNA"/>
</dbReference>
<evidence type="ECO:0000256" key="1">
    <source>
        <dbReference type="SAM" id="MobiDB-lite"/>
    </source>
</evidence>
<reference evidence="2" key="1">
    <citation type="submission" date="2021-01" db="EMBL/GenBank/DDBJ databases">
        <authorList>
            <person name="Corre E."/>
            <person name="Pelletier E."/>
            <person name="Niang G."/>
            <person name="Scheremetjew M."/>
            <person name="Finn R."/>
            <person name="Kale V."/>
            <person name="Holt S."/>
            <person name="Cochrane G."/>
            <person name="Meng A."/>
            <person name="Brown T."/>
            <person name="Cohen L."/>
        </authorList>
    </citation>
    <scope>NUCLEOTIDE SEQUENCE</scope>
    <source>
        <strain evidence="2">UTEX LB 985</strain>
    </source>
</reference>